<name>A0A9Q0JXI7_9MAGN</name>
<keyword evidence="4" id="KW-1185">Reference proteome</keyword>
<dbReference type="Pfam" id="PF25418">
    <property type="entry name" value="DUF7890"/>
    <property type="match status" value="1"/>
</dbReference>
<dbReference type="PANTHER" id="PTHR36782">
    <property type="entry name" value="BNAC03G62080D PROTEIN"/>
    <property type="match status" value="1"/>
</dbReference>
<sequence>MGNCIFVGMKDDETVAGATKIMDQKFVCRDDLNKKSSQTKKEGELCVPEQRSSKRVVGSSGGVKRVKILLTKEEAALLLSNCKIEDGLLKFKLNQLQKVETTCTTNPNSDRRSWNPALESISEEF</sequence>
<evidence type="ECO:0000256" key="1">
    <source>
        <dbReference type="SAM" id="MobiDB-lite"/>
    </source>
</evidence>
<evidence type="ECO:0000313" key="4">
    <source>
        <dbReference type="Proteomes" id="UP001141806"/>
    </source>
</evidence>
<gene>
    <name evidence="3" type="ORF">NE237_013127</name>
</gene>
<feature type="domain" description="DUF7890" evidence="2">
    <location>
        <begin position="65"/>
        <end position="92"/>
    </location>
</feature>
<proteinExistence type="predicted"/>
<accession>A0A9Q0JXI7</accession>
<protein>
    <recommendedName>
        <fullName evidence="2">DUF7890 domain-containing protein</fullName>
    </recommendedName>
</protein>
<dbReference type="AlphaFoldDB" id="A0A9Q0JXI7"/>
<dbReference type="EMBL" id="JAMYWD010000011">
    <property type="protein sequence ID" value="KAJ4956344.1"/>
    <property type="molecule type" value="Genomic_DNA"/>
</dbReference>
<reference evidence="3" key="1">
    <citation type="journal article" date="2023" name="Plant J.">
        <title>The genome of the king protea, Protea cynaroides.</title>
        <authorList>
            <person name="Chang J."/>
            <person name="Duong T.A."/>
            <person name="Schoeman C."/>
            <person name="Ma X."/>
            <person name="Roodt D."/>
            <person name="Barker N."/>
            <person name="Li Z."/>
            <person name="Van de Peer Y."/>
            <person name="Mizrachi E."/>
        </authorList>
    </citation>
    <scope>NUCLEOTIDE SEQUENCE</scope>
    <source>
        <tissue evidence="3">Young leaves</tissue>
    </source>
</reference>
<feature type="region of interest" description="Disordered" evidence="1">
    <location>
        <begin position="103"/>
        <end position="125"/>
    </location>
</feature>
<evidence type="ECO:0000259" key="2">
    <source>
        <dbReference type="Pfam" id="PF25418"/>
    </source>
</evidence>
<dbReference type="InterPro" id="IPR057212">
    <property type="entry name" value="DUF7890"/>
</dbReference>
<comment type="caution">
    <text evidence="3">The sequence shown here is derived from an EMBL/GenBank/DDBJ whole genome shotgun (WGS) entry which is preliminary data.</text>
</comment>
<dbReference type="PANTHER" id="PTHR36782:SF1">
    <property type="entry name" value="CALCIUM UNIPORTER PROTEIN"/>
    <property type="match status" value="1"/>
</dbReference>
<dbReference type="Proteomes" id="UP001141806">
    <property type="component" value="Unassembled WGS sequence"/>
</dbReference>
<evidence type="ECO:0000313" key="3">
    <source>
        <dbReference type="EMBL" id="KAJ4956344.1"/>
    </source>
</evidence>
<organism evidence="3 4">
    <name type="scientific">Protea cynaroides</name>
    <dbReference type="NCBI Taxonomy" id="273540"/>
    <lineage>
        <taxon>Eukaryota</taxon>
        <taxon>Viridiplantae</taxon>
        <taxon>Streptophyta</taxon>
        <taxon>Embryophyta</taxon>
        <taxon>Tracheophyta</taxon>
        <taxon>Spermatophyta</taxon>
        <taxon>Magnoliopsida</taxon>
        <taxon>Proteales</taxon>
        <taxon>Proteaceae</taxon>
        <taxon>Protea</taxon>
    </lineage>
</organism>